<comment type="caution">
    <text evidence="1">The sequence shown here is derived from an EMBL/GenBank/DDBJ whole genome shotgun (WGS) entry which is preliminary data.</text>
</comment>
<dbReference type="Proteomes" id="UP000262621">
    <property type="component" value="Unassembled WGS sequence"/>
</dbReference>
<gene>
    <name evidence="1" type="ORF">D0Q02_26905</name>
</gene>
<reference evidence="1 2" key="1">
    <citation type="submission" date="2018-08" db="EMBL/GenBank/DDBJ databases">
        <title>Verrucosispora craniellae sp. nov., isolated from a marine sponge in the South China Sea.</title>
        <authorList>
            <person name="Li L."/>
            <person name="Lin H.W."/>
        </authorList>
    </citation>
    <scope>NUCLEOTIDE SEQUENCE [LARGE SCALE GENOMIC DNA]</scope>
    <source>
        <strain evidence="1 2">LHW63014</strain>
    </source>
</reference>
<protein>
    <submittedName>
        <fullName evidence="1">Tetratricopeptide repeat protein</fullName>
    </submittedName>
</protein>
<evidence type="ECO:0000313" key="1">
    <source>
        <dbReference type="EMBL" id="RFS43592.1"/>
    </source>
</evidence>
<dbReference type="InterPro" id="IPR011990">
    <property type="entry name" value="TPR-like_helical_dom_sf"/>
</dbReference>
<dbReference type="Gene3D" id="1.25.40.10">
    <property type="entry name" value="Tetratricopeptide repeat domain"/>
    <property type="match status" value="1"/>
</dbReference>
<dbReference type="InterPro" id="IPR036388">
    <property type="entry name" value="WH-like_DNA-bd_sf"/>
</dbReference>
<accession>A0A372FS31</accession>
<dbReference type="EMBL" id="QVFU01000052">
    <property type="protein sequence ID" value="RFS43592.1"/>
    <property type="molecule type" value="Genomic_DNA"/>
</dbReference>
<dbReference type="RefSeq" id="WP_117230785.1">
    <property type="nucleotide sequence ID" value="NZ_CP061725.1"/>
</dbReference>
<evidence type="ECO:0000313" key="2">
    <source>
        <dbReference type="Proteomes" id="UP000262621"/>
    </source>
</evidence>
<organism evidence="1 2">
    <name type="scientific">Micromonospora craniellae</name>
    <dbReference type="NCBI Taxonomy" id="2294034"/>
    <lineage>
        <taxon>Bacteria</taxon>
        <taxon>Bacillati</taxon>
        <taxon>Actinomycetota</taxon>
        <taxon>Actinomycetes</taxon>
        <taxon>Micromonosporales</taxon>
        <taxon>Micromonosporaceae</taxon>
        <taxon>Micromonospora</taxon>
    </lineage>
</organism>
<keyword evidence="2" id="KW-1185">Reference proteome</keyword>
<dbReference type="AlphaFoldDB" id="A0A372FS31"/>
<dbReference type="Gene3D" id="1.10.10.10">
    <property type="entry name" value="Winged helix-like DNA-binding domain superfamily/Winged helix DNA-binding domain"/>
    <property type="match status" value="1"/>
</dbReference>
<name>A0A372FS31_9ACTN</name>
<proteinExistence type="predicted"/>
<dbReference type="OrthoDB" id="3356877at2"/>
<sequence length="374" mass="40497">MPFPRKYPQELIDSAVTRVQQQRAAGSHRAVTAVAQELNLHRRLVQQWVTNARPATTTTIATATDERADNDDPHALSLPPGLLWCGICRRPMTAVLTLDAKVAYDCPPDCHRPALPAARIVDMIGRAVLRNAPHIVPAAVAHPHNTETAAACAGRIISRVTAGRHPADLRITWRPVVASTAPLTEHLDLARALTATNPAHARELLHAVLSAVDPTTAPADPVHADAAHLHAEVLIRLGHPTAAIRWATYAHQAHTHLHGPTAAATLAGLHTLATAHRLASHHQRAYHLYRHLAEQLATTAGPDAHPTLATQASLAVVLHDLGHCTRARDLLADTITAHRRAHPGHPATARMISHLGRIWQDCAARQHVHAREDR</sequence>
<dbReference type="SUPFAM" id="SSF48452">
    <property type="entry name" value="TPR-like"/>
    <property type="match status" value="1"/>
</dbReference>